<dbReference type="SUPFAM" id="SSF81665">
    <property type="entry name" value="Calcium ATPase, transmembrane domain M"/>
    <property type="match status" value="1"/>
</dbReference>
<evidence type="ECO:0000256" key="3">
    <source>
        <dbReference type="ARBA" id="ARBA00022692"/>
    </source>
</evidence>
<dbReference type="SUPFAM" id="SSF56784">
    <property type="entry name" value="HAD-like"/>
    <property type="match status" value="1"/>
</dbReference>
<feature type="region of interest" description="Disordered" evidence="11">
    <location>
        <begin position="32"/>
        <end position="63"/>
    </location>
</feature>
<keyword evidence="4 10" id="KW-0479">Metal-binding</keyword>
<dbReference type="SUPFAM" id="SSF55008">
    <property type="entry name" value="HMA, heavy metal-associated domain"/>
    <property type="match status" value="2"/>
</dbReference>
<dbReference type="FunFam" id="2.70.150.10:FF:000068">
    <property type="entry name" value="Copper resistance-associated P-type ATPase"/>
    <property type="match status" value="1"/>
</dbReference>
<keyword evidence="3 10" id="KW-0812">Transmembrane</keyword>
<dbReference type="FunFam" id="3.30.70.100:FF:000155">
    <property type="match status" value="1"/>
</dbReference>
<dbReference type="InterPro" id="IPR006121">
    <property type="entry name" value="HMA_dom"/>
</dbReference>
<dbReference type="PANTHER" id="PTHR43520:SF32">
    <property type="entry name" value="COPPER RESISTANCE P-TYPE ATPASE (EUROFUNG)"/>
    <property type="match status" value="1"/>
</dbReference>
<dbReference type="InParanoid" id="A0A0D1CXN7"/>
<dbReference type="CDD" id="cd00371">
    <property type="entry name" value="HMA"/>
    <property type="match status" value="2"/>
</dbReference>
<dbReference type="InterPro" id="IPR059000">
    <property type="entry name" value="ATPase_P-type_domA"/>
</dbReference>
<dbReference type="Gene3D" id="3.40.1110.10">
    <property type="entry name" value="Calcium-transporting ATPase, cytoplasmic domain N"/>
    <property type="match status" value="1"/>
</dbReference>
<protein>
    <recommendedName>
        <fullName evidence="12">HMA domain-containing protein</fullName>
    </recommendedName>
</protein>
<dbReference type="VEuPathDB" id="FungiDB:UMAG_15056"/>
<dbReference type="SFLD" id="SFLDF00027">
    <property type="entry name" value="p-type_atpase"/>
    <property type="match status" value="1"/>
</dbReference>
<keyword evidence="9 10" id="KW-0472">Membrane</keyword>
<feature type="compositionally biased region" description="Low complexity" evidence="11">
    <location>
        <begin position="53"/>
        <end position="62"/>
    </location>
</feature>
<dbReference type="Proteomes" id="UP000000561">
    <property type="component" value="Chromosome 2"/>
</dbReference>
<feature type="transmembrane region" description="Helical" evidence="10">
    <location>
        <begin position="627"/>
        <end position="651"/>
    </location>
</feature>
<comment type="subcellular location">
    <subcellularLocation>
        <location evidence="1">Membrane</location>
        <topology evidence="1">Multi-pass membrane protein</topology>
    </subcellularLocation>
</comment>
<dbReference type="EMBL" id="CM003141">
    <property type="protein sequence ID" value="KIS71108.1"/>
    <property type="molecule type" value="Genomic_DNA"/>
</dbReference>
<dbReference type="InterPro" id="IPR044492">
    <property type="entry name" value="P_typ_ATPase_HD_dom"/>
</dbReference>
<accession>A0A0D1CXN7</accession>
<dbReference type="Gene3D" id="3.30.70.100">
    <property type="match status" value="2"/>
</dbReference>
<feature type="domain" description="HMA" evidence="12">
    <location>
        <begin position="321"/>
        <end position="387"/>
    </location>
</feature>
<reference evidence="13 14" key="1">
    <citation type="journal article" date="2006" name="Nature">
        <title>Insights from the genome of the biotrophic fungal plant pathogen Ustilago maydis.</title>
        <authorList>
            <person name="Kamper J."/>
            <person name="Kahmann R."/>
            <person name="Bolker M."/>
            <person name="Ma L.J."/>
            <person name="Brefort T."/>
            <person name="Saville B.J."/>
            <person name="Banuett F."/>
            <person name="Kronstad J.W."/>
            <person name="Gold S.E."/>
            <person name="Muller O."/>
            <person name="Perlin M.H."/>
            <person name="Wosten H.A."/>
            <person name="de Vries R."/>
            <person name="Ruiz-Herrera J."/>
            <person name="Reynaga-Pena C.G."/>
            <person name="Snetselaar K."/>
            <person name="McCann M."/>
            <person name="Perez-Martin J."/>
            <person name="Feldbrugge M."/>
            <person name="Basse C.W."/>
            <person name="Steinberg G."/>
            <person name="Ibeas J.I."/>
            <person name="Holloman W."/>
            <person name="Guzman P."/>
            <person name="Farman M."/>
            <person name="Stajich J.E."/>
            <person name="Sentandreu R."/>
            <person name="Gonzalez-Prieto J.M."/>
            <person name="Kennell J.C."/>
            <person name="Molina L."/>
            <person name="Schirawski J."/>
            <person name="Mendoza-Mendoza A."/>
            <person name="Greilinger D."/>
            <person name="Munch K."/>
            <person name="Rossel N."/>
            <person name="Scherer M."/>
            <person name="Vranes M."/>
            <person name="Ladendorf O."/>
            <person name="Vincon V."/>
            <person name="Fuchs U."/>
            <person name="Sandrock B."/>
            <person name="Meng S."/>
            <person name="Ho E.C."/>
            <person name="Cahill M.J."/>
            <person name="Boyce K.J."/>
            <person name="Klose J."/>
            <person name="Klosterman S.J."/>
            <person name="Deelstra H.J."/>
            <person name="Ortiz-Castellanos L."/>
            <person name="Li W."/>
            <person name="Sanchez-Alonso P."/>
            <person name="Schreier P.H."/>
            <person name="Hauser-Hahn I."/>
            <person name="Vaupel M."/>
            <person name="Koopmann E."/>
            <person name="Friedrich G."/>
            <person name="Voss H."/>
            <person name="Schluter T."/>
            <person name="Margolis J."/>
            <person name="Platt D."/>
            <person name="Swimmer C."/>
            <person name="Gnirke A."/>
            <person name="Chen F."/>
            <person name="Vysotskaia V."/>
            <person name="Mannhaupt G."/>
            <person name="Guldener U."/>
            <person name="Munsterkotter M."/>
            <person name="Haase D."/>
            <person name="Oesterheld M."/>
            <person name="Mewes H.W."/>
            <person name="Mauceli E.W."/>
            <person name="DeCaprio D."/>
            <person name="Wade C.M."/>
            <person name="Butler J."/>
            <person name="Young S."/>
            <person name="Jaffe D.B."/>
            <person name="Calvo S."/>
            <person name="Nusbaum C."/>
            <person name="Galagan J."/>
            <person name="Birren B.W."/>
        </authorList>
    </citation>
    <scope>NUCLEOTIDE SEQUENCE [LARGE SCALE GENOMIC DNA]</scope>
    <source>
        <strain evidence="14">DSM 14603 / FGSC 9021 / UM521</strain>
    </source>
</reference>
<dbReference type="Pfam" id="PF00122">
    <property type="entry name" value="E1-E2_ATPase"/>
    <property type="match status" value="1"/>
</dbReference>
<dbReference type="GO" id="GO:0016020">
    <property type="term" value="C:membrane"/>
    <property type="evidence" value="ECO:0000318"/>
    <property type="project" value="GO_Central"/>
</dbReference>
<dbReference type="PANTHER" id="PTHR43520">
    <property type="entry name" value="ATP7, ISOFORM B"/>
    <property type="match status" value="1"/>
</dbReference>
<dbReference type="KEGG" id="uma:UMAG_15056"/>
<dbReference type="STRING" id="237631.A0A0D1CXN7"/>
<evidence type="ECO:0000259" key="12">
    <source>
        <dbReference type="PROSITE" id="PS50846"/>
    </source>
</evidence>
<dbReference type="SFLD" id="SFLDS00003">
    <property type="entry name" value="Haloacid_Dehalogenase"/>
    <property type="match status" value="1"/>
</dbReference>
<dbReference type="GO" id="GO:0043682">
    <property type="term" value="F:P-type divalent copper transporter activity"/>
    <property type="evidence" value="ECO:0000318"/>
    <property type="project" value="GO_Central"/>
</dbReference>
<feature type="transmembrane region" description="Helical" evidence="10">
    <location>
        <begin position="1414"/>
        <end position="1434"/>
    </location>
</feature>
<dbReference type="InterPro" id="IPR023298">
    <property type="entry name" value="ATPase_P-typ_TM_dom_sf"/>
</dbReference>
<evidence type="ECO:0000256" key="10">
    <source>
        <dbReference type="RuleBase" id="RU362081"/>
    </source>
</evidence>
<dbReference type="InterPro" id="IPR008250">
    <property type="entry name" value="ATPase_P-typ_transduc_dom_A_sf"/>
</dbReference>
<evidence type="ECO:0000313" key="14">
    <source>
        <dbReference type="Proteomes" id="UP000000561"/>
    </source>
</evidence>
<evidence type="ECO:0000256" key="8">
    <source>
        <dbReference type="ARBA" id="ARBA00022989"/>
    </source>
</evidence>
<evidence type="ECO:0000256" key="1">
    <source>
        <dbReference type="ARBA" id="ARBA00004141"/>
    </source>
</evidence>
<dbReference type="GO" id="GO:0005524">
    <property type="term" value="F:ATP binding"/>
    <property type="evidence" value="ECO:0007669"/>
    <property type="project" value="UniProtKB-UniRule"/>
</dbReference>
<dbReference type="InterPro" id="IPR023299">
    <property type="entry name" value="ATPase_P-typ_cyto_dom_N"/>
</dbReference>
<evidence type="ECO:0000256" key="6">
    <source>
        <dbReference type="ARBA" id="ARBA00022840"/>
    </source>
</evidence>
<keyword evidence="8 10" id="KW-1133">Transmembrane helix</keyword>
<dbReference type="PROSITE" id="PS50846">
    <property type="entry name" value="HMA_2"/>
    <property type="match status" value="1"/>
</dbReference>
<dbReference type="Gene3D" id="3.40.50.1000">
    <property type="entry name" value="HAD superfamily/HAD-like"/>
    <property type="match status" value="1"/>
</dbReference>
<comment type="similarity">
    <text evidence="2 10">Belongs to the cation transport ATPase (P-type) (TC 3.A.3) family. Type IB subfamily.</text>
</comment>
<sequence length="1455" mass="157789">MTLSGYFDGSSSQNDERLPLLHHASAASAPRYTATDNVLENHERRLVTKTSKRSSSSYSDPSLANGQATWNLIVRIQAVCPNIHCPSCISHLISLVSDLAIDHSCRTRIANVSTSLIDRSLSFDLTISASHMQPNTTTTIGSINPARPTSKLVTRLVKEIASILAQDGFPVDHCRVKLVSPNPSDRRYKDALTFILDQPDLYELQDTSPRPHSLPNDARRATSYQISKSGSVLADLSASLGSTLRAVLSGSNTVTQDSLRLQQERWQRHLEICHACRDGITDTTDRRVSSSAQSHLLGPEVHHSDNEFKCNVSDRHSAERVVATLSIAGMTCASCAQSSTQSADDDLIHRIDSLQVNVMSASATVTTHPSAVDKVLKSIKDAGFEAQLIKTSPVPRPAPLEQGHLAPHWIGKISIQGMTCASCVQSISSALKAYSDETNPNSHVKILNISINLMAKSADVKLSTDLTSSVAKSDVQKRLEQVVSEIEDVGFDAELISVEHVQSKCFIPQDEIRSTSDDGSSQHRSVRITMEGMFCHHCVKKVHKYFQDKQQSHPSDIDINQEDLEAFNLSKPFISFSYASGKSSKIRLRDIITDLNKLDPAFEASYSPPASLASRSAVLARKELRDLLIRLSITALFVVPSLVISMIAPLLSSNHPLRRSLSQYVVGSATRAEVAMWLISTPVQFGVGSIFFKKAWRSLSSVWKRGRSYTDRFLRFGNMDVLVALGTLIAYTSSLVFLILDAFRPPSHSSNSRTLSYSNESQVDDSIPDEMGMTYFEVSVFLVFFILLGRALELVSKKKTGDAVADLGKMKPSSAYLILDPSILAQSKTQVVDVDMLEIGDYVLVPCGASPPLDGTFAGTPTGSEDAQALLDESSLSGEARPVSKAIGDSLFAGTINVSPTAIYAQVGVLPGSCMIDDILEVVQESAGKKASIAQLADKITGVFVPIIVYLSLLVFLLWTLLLYTGVLSESWQSRHVPHYAEPGAKLVWALQFGISCLLVACPCGIGLAAPTSQLAGIGLASKHGILVNGGGEAFRAASAAVRGSADLVMVFDKTGTITRGEAVKVTSFRFAPPFHESSEANRTEQGWDRETLLRCMDLVEQSSTHPYAGAVRGFIAAQLERSESTADAQSSLPKLVAVAEVAGKGLRATFESNKDPKSSFLLLIGNKRLMDEMHGAYTCIDESIKIAEKEWSAAANSVVYVGFRSSCSKAGKISLALAMSDVIRPEACWVVTHLEQKFGAEVWMISGDNEATARGIAAQVGIAQTRVVAGVLPVQKKEWVEKLQISRARQCERGSFGTWNRLRRWWPGGTGQRQRIVCFVGDGINDSPALSSASLGIALGSGSSIAHSSSDFILLRRTCPLLSLPLLLSLSHATYHKIWTNFAWAFVFNLCLIPVAAGALVAVGVGLGPALSGLAMAFSSTSVVLNSLTLRWWRPNRAVREMIEMYDDQDARQS</sequence>
<feature type="transmembrane region" description="Helical" evidence="10">
    <location>
        <begin position="987"/>
        <end position="1010"/>
    </location>
</feature>
<dbReference type="InterPro" id="IPR027256">
    <property type="entry name" value="P-typ_ATPase_IB"/>
</dbReference>
<dbReference type="SUPFAM" id="SSF81660">
    <property type="entry name" value="Metal cation-transporting ATPase, ATP-binding domain N"/>
    <property type="match status" value="1"/>
</dbReference>
<dbReference type="GO" id="GO:0055070">
    <property type="term" value="P:copper ion homeostasis"/>
    <property type="evidence" value="ECO:0000318"/>
    <property type="project" value="GO_Central"/>
</dbReference>
<dbReference type="NCBIfam" id="TIGR01525">
    <property type="entry name" value="ATPase-IB_hvy"/>
    <property type="match status" value="1"/>
</dbReference>
<dbReference type="Gene3D" id="2.70.150.10">
    <property type="entry name" value="Calcium-transporting ATPase, cytoplasmic transduction domain A"/>
    <property type="match status" value="1"/>
</dbReference>
<evidence type="ECO:0000313" key="13">
    <source>
        <dbReference type="EMBL" id="KIS71108.1"/>
    </source>
</evidence>
<name>A0A0D1CXN7_MYCMD</name>
<dbReference type="GeneID" id="23568144"/>
<dbReference type="SUPFAM" id="SSF81653">
    <property type="entry name" value="Calcium ATPase, transduction domain A"/>
    <property type="match status" value="1"/>
</dbReference>
<dbReference type="Pfam" id="PF00702">
    <property type="entry name" value="Hydrolase"/>
    <property type="match status" value="1"/>
</dbReference>
<dbReference type="PRINTS" id="PR00119">
    <property type="entry name" value="CATATPASE"/>
</dbReference>
<dbReference type="InterPro" id="IPR036412">
    <property type="entry name" value="HAD-like_sf"/>
</dbReference>
<keyword evidence="6 10" id="KW-0067">ATP-binding</keyword>
<feature type="transmembrane region" description="Helical" evidence="10">
    <location>
        <begin position="773"/>
        <end position="792"/>
    </location>
</feature>
<keyword evidence="14" id="KW-1185">Reference proteome</keyword>
<dbReference type="eggNOG" id="KOG0207">
    <property type="taxonomic scope" value="Eukaryota"/>
</dbReference>
<evidence type="ECO:0000256" key="5">
    <source>
        <dbReference type="ARBA" id="ARBA00022741"/>
    </source>
</evidence>
<dbReference type="GO" id="GO:0005507">
    <property type="term" value="F:copper ion binding"/>
    <property type="evidence" value="ECO:0000318"/>
    <property type="project" value="GO_Central"/>
</dbReference>
<evidence type="ECO:0000256" key="7">
    <source>
        <dbReference type="ARBA" id="ARBA00022967"/>
    </source>
</evidence>
<dbReference type="PROSITE" id="PS00154">
    <property type="entry name" value="ATPASE_E1_E2"/>
    <property type="match status" value="1"/>
</dbReference>
<evidence type="ECO:0000256" key="4">
    <source>
        <dbReference type="ARBA" id="ARBA00022723"/>
    </source>
</evidence>
<feature type="transmembrane region" description="Helical" evidence="10">
    <location>
        <begin position="1383"/>
        <end position="1408"/>
    </location>
</feature>
<proteinExistence type="inferred from homology"/>
<evidence type="ECO:0000256" key="2">
    <source>
        <dbReference type="ARBA" id="ARBA00006024"/>
    </source>
</evidence>
<dbReference type="InterPro" id="IPR018303">
    <property type="entry name" value="ATPase_P-typ_P_site"/>
</dbReference>
<evidence type="ECO:0000256" key="11">
    <source>
        <dbReference type="SAM" id="MobiDB-lite"/>
    </source>
</evidence>
<dbReference type="InterPro" id="IPR036163">
    <property type="entry name" value="HMA_dom_sf"/>
</dbReference>
<keyword evidence="5 10" id="KW-0547">Nucleotide-binding</keyword>
<gene>
    <name evidence="13" type="ORF">UMAG_15056</name>
</gene>
<feature type="transmembrane region" description="Helical" evidence="10">
    <location>
        <begin position="943"/>
        <end position="967"/>
    </location>
</feature>
<dbReference type="InterPro" id="IPR023214">
    <property type="entry name" value="HAD_sf"/>
</dbReference>
<keyword evidence="7" id="KW-1278">Translocase</keyword>
<evidence type="ECO:0000256" key="9">
    <source>
        <dbReference type="ARBA" id="ARBA00023136"/>
    </source>
</evidence>
<feature type="transmembrane region" description="Helical" evidence="10">
    <location>
        <begin position="713"/>
        <end position="740"/>
    </location>
</feature>
<dbReference type="SFLD" id="SFLDG00002">
    <property type="entry name" value="C1.7:_P-type_atpase_like"/>
    <property type="match status" value="1"/>
</dbReference>
<dbReference type="OrthoDB" id="432719at2759"/>
<organism evidence="13 14">
    <name type="scientific">Mycosarcoma maydis</name>
    <name type="common">Corn smut fungus</name>
    <name type="synonym">Ustilago maydis</name>
    <dbReference type="NCBI Taxonomy" id="5270"/>
    <lineage>
        <taxon>Eukaryota</taxon>
        <taxon>Fungi</taxon>
        <taxon>Dikarya</taxon>
        <taxon>Basidiomycota</taxon>
        <taxon>Ustilaginomycotina</taxon>
        <taxon>Ustilaginomycetes</taxon>
        <taxon>Ustilaginales</taxon>
        <taxon>Ustilaginaceae</taxon>
        <taxon>Mycosarcoma</taxon>
    </lineage>
</organism>
<dbReference type="RefSeq" id="XP_011387514.1">
    <property type="nucleotide sequence ID" value="XM_011389212.1"/>
</dbReference>